<keyword evidence="12" id="KW-1185">Reference proteome</keyword>
<feature type="domain" description="Protein kinase" evidence="10">
    <location>
        <begin position="1"/>
        <end position="197"/>
    </location>
</feature>
<dbReference type="Gene3D" id="1.10.510.10">
    <property type="entry name" value="Transferase(Phosphotransferase) domain 1"/>
    <property type="match status" value="1"/>
</dbReference>
<dbReference type="InterPro" id="IPR011009">
    <property type="entry name" value="Kinase-like_dom_sf"/>
</dbReference>
<dbReference type="Proteomes" id="UP001153148">
    <property type="component" value="Unassembled WGS sequence"/>
</dbReference>
<gene>
    <name evidence="11" type="ORF">TPAB3V08_LOCUS15036</name>
</gene>
<protein>
    <recommendedName>
        <fullName evidence="2">non-specific serine/threonine protein kinase</fullName>
        <ecNumber evidence="2">2.7.11.1</ecNumber>
    </recommendedName>
</protein>
<dbReference type="PROSITE" id="PS50011">
    <property type="entry name" value="PROTEIN_KINASE_DOM"/>
    <property type="match status" value="1"/>
</dbReference>
<keyword evidence="3" id="KW-0723">Serine/threonine-protein kinase</keyword>
<evidence type="ECO:0000256" key="3">
    <source>
        <dbReference type="ARBA" id="ARBA00022527"/>
    </source>
</evidence>
<keyword evidence="4" id="KW-0808">Transferase</keyword>
<feature type="non-terminal residue" evidence="11">
    <location>
        <position position="197"/>
    </location>
</feature>
<dbReference type="InterPro" id="IPR008271">
    <property type="entry name" value="Ser/Thr_kinase_AS"/>
</dbReference>
<dbReference type="PANTHER" id="PTHR44899:SF3">
    <property type="entry name" value="SERINE_THREONINE-PROTEIN KINASE NEK1"/>
    <property type="match status" value="1"/>
</dbReference>
<keyword evidence="7" id="KW-0067">ATP-binding</keyword>
<proteinExistence type="inferred from homology"/>
<dbReference type="PANTHER" id="PTHR44899">
    <property type="entry name" value="CAMK FAMILY PROTEIN KINASE"/>
    <property type="match status" value="1"/>
</dbReference>
<dbReference type="Pfam" id="PF00069">
    <property type="entry name" value="Pkinase"/>
    <property type="match status" value="1"/>
</dbReference>
<evidence type="ECO:0000256" key="9">
    <source>
        <dbReference type="ARBA" id="ARBA00048679"/>
    </source>
</evidence>
<evidence type="ECO:0000313" key="11">
    <source>
        <dbReference type="EMBL" id="CAG2068093.1"/>
    </source>
</evidence>
<dbReference type="EC" id="2.7.11.1" evidence="2"/>
<keyword evidence="6" id="KW-0418">Kinase</keyword>
<evidence type="ECO:0000256" key="4">
    <source>
        <dbReference type="ARBA" id="ARBA00022679"/>
    </source>
</evidence>
<evidence type="ECO:0000256" key="2">
    <source>
        <dbReference type="ARBA" id="ARBA00012513"/>
    </source>
</evidence>
<accession>A0ABN7PRA0</accession>
<name>A0ABN7PRA0_TIMPD</name>
<comment type="catalytic activity">
    <reaction evidence="9">
        <text>L-seryl-[protein] + ATP = O-phospho-L-seryl-[protein] + ADP + H(+)</text>
        <dbReference type="Rhea" id="RHEA:17989"/>
        <dbReference type="Rhea" id="RHEA-COMP:9863"/>
        <dbReference type="Rhea" id="RHEA-COMP:11604"/>
        <dbReference type="ChEBI" id="CHEBI:15378"/>
        <dbReference type="ChEBI" id="CHEBI:29999"/>
        <dbReference type="ChEBI" id="CHEBI:30616"/>
        <dbReference type="ChEBI" id="CHEBI:83421"/>
        <dbReference type="ChEBI" id="CHEBI:456216"/>
        <dbReference type="EC" id="2.7.11.1"/>
    </reaction>
</comment>
<reference evidence="11" key="1">
    <citation type="submission" date="2021-03" db="EMBL/GenBank/DDBJ databases">
        <authorList>
            <person name="Tran Van P."/>
        </authorList>
    </citation>
    <scope>NUCLEOTIDE SEQUENCE</scope>
</reference>
<comment type="catalytic activity">
    <reaction evidence="8">
        <text>L-threonyl-[protein] + ATP = O-phospho-L-threonyl-[protein] + ADP + H(+)</text>
        <dbReference type="Rhea" id="RHEA:46608"/>
        <dbReference type="Rhea" id="RHEA-COMP:11060"/>
        <dbReference type="Rhea" id="RHEA-COMP:11605"/>
        <dbReference type="ChEBI" id="CHEBI:15378"/>
        <dbReference type="ChEBI" id="CHEBI:30013"/>
        <dbReference type="ChEBI" id="CHEBI:30616"/>
        <dbReference type="ChEBI" id="CHEBI:61977"/>
        <dbReference type="ChEBI" id="CHEBI:456216"/>
        <dbReference type="EC" id="2.7.11.1"/>
    </reaction>
</comment>
<evidence type="ECO:0000256" key="7">
    <source>
        <dbReference type="ARBA" id="ARBA00022840"/>
    </source>
</evidence>
<dbReference type="PROSITE" id="PS00108">
    <property type="entry name" value="PROTEIN_KINASE_ST"/>
    <property type="match status" value="1"/>
</dbReference>
<comment type="caution">
    <text evidence="11">The sequence shown here is derived from an EMBL/GenBank/DDBJ whole genome shotgun (WGS) entry which is preliminary data.</text>
</comment>
<evidence type="ECO:0000256" key="5">
    <source>
        <dbReference type="ARBA" id="ARBA00022741"/>
    </source>
</evidence>
<organism evidence="11 12">
    <name type="scientific">Timema podura</name>
    <name type="common">Walking stick</name>
    <dbReference type="NCBI Taxonomy" id="61482"/>
    <lineage>
        <taxon>Eukaryota</taxon>
        <taxon>Metazoa</taxon>
        <taxon>Ecdysozoa</taxon>
        <taxon>Arthropoda</taxon>
        <taxon>Hexapoda</taxon>
        <taxon>Insecta</taxon>
        <taxon>Pterygota</taxon>
        <taxon>Neoptera</taxon>
        <taxon>Polyneoptera</taxon>
        <taxon>Phasmatodea</taxon>
        <taxon>Timematodea</taxon>
        <taxon>Timematoidea</taxon>
        <taxon>Timematidae</taxon>
        <taxon>Timema</taxon>
    </lineage>
</organism>
<evidence type="ECO:0000259" key="10">
    <source>
        <dbReference type="PROSITE" id="PS50011"/>
    </source>
</evidence>
<dbReference type="SMART" id="SM00220">
    <property type="entry name" value="S_TKc"/>
    <property type="match status" value="1"/>
</dbReference>
<evidence type="ECO:0000313" key="12">
    <source>
        <dbReference type="Proteomes" id="UP001153148"/>
    </source>
</evidence>
<evidence type="ECO:0000256" key="8">
    <source>
        <dbReference type="ARBA" id="ARBA00047899"/>
    </source>
</evidence>
<comment type="similarity">
    <text evidence="1">Belongs to the protein kinase superfamily. NEK Ser/Thr protein kinase family. NIMA subfamily.</text>
</comment>
<dbReference type="EMBL" id="CAJPIN010081584">
    <property type="protein sequence ID" value="CAG2068093.1"/>
    <property type="molecule type" value="Genomic_DNA"/>
</dbReference>
<dbReference type="InterPro" id="IPR051131">
    <property type="entry name" value="NEK_Ser/Thr_kinase_NIMA"/>
</dbReference>
<evidence type="ECO:0000256" key="1">
    <source>
        <dbReference type="ARBA" id="ARBA00010886"/>
    </source>
</evidence>
<keyword evidence="5" id="KW-0547">Nucleotide-binding</keyword>
<evidence type="ECO:0000256" key="6">
    <source>
        <dbReference type="ARBA" id="ARBA00022777"/>
    </source>
</evidence>
<dbReference type="InterPro" id="IPR000719">
    <property type="entry name" value="Prot_kinase_dom"/>
</dbReference>
<dbReference type="SUPFAM" id="SSF56112">
    <property type="entry name" value="Protein kinase-like (PK-like)"/>
    <property type="match status" value="1"/>
</dbReference>
<sequence>MKPNLPGGTSTKLWMTMIGETVPAPGGFTGSRYFLSARGVDGLINSPPNITCTYHGSMLSVKNSPNITCTYHGLMLSVRNSPNITCTYHGSMLSEVVNLFCQLLLAIQHIHSKKILHRDIKTANILLTRNKDFVKLGDFGISKILASKSKAETVVGTPCYLSPELCEGRPYNEKSDIWALGCVLYEMMALHRAFRAS</sequence>